<dbReference type="InterPro" id="IPR036397">
    <property type="entry name" value="RNaseH_sf"/>
</dbReference>
<proteinExistence type="predicted"/>
<organism evidence="1 2">
    <name type="scientific">Golovinomyces cichoracearum</name>
    <dbReference type="NCBI Taxonomy" id="62708"/>
    <lineage>
        <taxon>Eukaryota</taxon>
        <taxon>Fungi</taxon>
        <taxon>Dikarya</taxon>
        <taxon>Ascomycota</taxon>
        <taxon>Pezizomycotina</taxon>
        <taxon>Leotiomycetes</taxon>
        <taxon>Erysiphales</taxon>
        <taxon>Erysiphaceae</taxon>
        <taxon>Golovinomyces</taxon>
    </lineage>
</organism>
<comment type="caution">
    <text evidence="1">The sequence shown here is derived from an EMBL/GenBank/DDBJ whole genome shotgun (WGS) entry which is preliminary data.</text>
</comment>
<evidence type="ECO:0000313" key="2">
    <source>
        <dbReference type="Proteomes" id="UP000285326"/>
    </source>
</evidence>
<dbReference type="GO" id="GO:0003676">
    <property type="term" value="F:nucleic acid binding"/>
    <property type="evidence" value="ECO:0007669"/>
    <property type="project" value="InterPro"/>
</dbReference>
<sequence length="93" mass="10048">MPQLQGPFNPSVHEIHLYTGGSSRSHGTAAWCYNAYQAGQKIISGCFRLDKYAEAVDAEIAAIAEGLETSIKNCPTQFARNIVIFTDNKTAAA</sequence>
<dbReference type="Proteomes" id="UP000285326">
    <property type="component" value="Unassembled WGS sequence"/>
</dbReference>
<protein>
    <recommendedName>
        <fullName evidence="3">RNase H type-1 domain-containing protein</fullName>
    </recommendedName>
</protein>
<evidence type="ECO:0000313" key="1">
    <source>
        <dbReference type="EMBL" id="RKF84396.1"/>
    </source>
</evidence>
<dbReference type="InterPro" id="IPR012337">
    <property type="entry name" value="RNaseH-like_sf"/>
</dbReference>
<evidence type="ECO:0008006" key="3">
    <source>
        <dbReference type="Google" id="ProtNLM"/>
    </source>
</evidence>
<gene>
    <name evidence="1" type="ORF">GcM1_088001</name>
</gene>
<dbReference type="AlphaFoldDB" id="A0A420JCC9"/>
<dbReference type="EMBL" id="MCBS01008882">
    <property type="protein sequence ID" value="RKF84396.1"/>
    <property type="molecule type" value="Genomic_DNA"/>
</dbReference>
<reference evidence="1 2" key="1">
    <citation type="journal article" date="2018" name="BMC Genomics">
        <title>Comparative genome analyses reveal sequence features reflecting distinct modes of host-adaptation between dicot and monocot powdery mildew.</title>
        <authorList>
            <person name="Wu Y."/>
            <person name="Ma X."/>
            <person name="Pan Z."/>
            <person name="Kale S.D."/>
            <person name="Song Y."/>
            <person name="King H."/>
            <person name="Zhang Q."/>
            <person name="Presley C."/>
            <person name="Deng X."/>
            <person name="Wei C.I."/>
            <person name="Xiao S."/>
        </authorList>
    </citation>
    <scope>NUCLEOTIDE SEQUENCE [LARGE SCALE GENOMIC DNA]</scope>
    <source>
        <strain evidence="1">UMSG1</strain>
    </source>
</reference>
<accession>A0A420JCC9</accession>
<feature type="non-terminal residue" evidence="1">
    <location>
        <position position="93"/>
    </location>
</feature>
<dbReference type="SUPFAM" id="SSF53098">
    <property type="entry name" value="Ribonuclease H-like"/>
    <property type="match status" value="1"/>
</dbReference>
<name>A0A420JCC9_9PEZI</name>
<dbReference type="Gene3D" id="3.30.420.10">
    <property type="entry name" value="Ribonuclease H-like superfamily/Ribonuclease H"/>
    <property type="match status" value="1"/>
</dbReference>